<evidence type="ECO:0000259" key="6">
    <source>
        <dbReference type="Pfam" id="PF01850"/>
    </source>
</evidence>
<dbReference type="InterPro" id="IPR002716">
    <property type="entry name" value="PIN_dom"/>
</dbReference>
<dbReference type="EMBL" id="SMNA01000004">
    <property type="protein sequence ID" value="TDE94821.1"/>
    <property type="molecule type" value="Genomic_DNA"/>
</dbReference>
<dbReference type="Gene3D" id="3.40.50.1010">
    <property type="entry name" value="5'-nuclease"/>
    <property type="match status" value="1"/>
</dbReference>
<keyword evidence="3" id="KW-0378">Hydrolase</keyword>
<keyword evidence="1" id="KW-0540">Nuclease</keyword>
<evidence type="ECO:0000256" key="1">
    <source>
        <dbReference type="ARBA" id="ARBA00022722"/>
    </source>
</evidence>
<evidence type="ECO:0000256" key="4">
    <source>
        <dbReference type="ARBA" id="ARBA00022842"/>
    </source>
</evidence>
<accession>A0ABY2E5P8</accession>
<evidence type="ECO:0000313" key="8">
    <source>
        <dbReference type="Proteomes" id="UP000504882"/>
    </source>
</evidence>
<reference evidence="7 8" key="1">
    <citation type="submission" date="2019-03" db="EMBL/GenBank/DDBJ databases">
        <title>Genomic features of bacteria from cold environments.</title>
        <authorList>
            <person name="Shen L."/>
        </authorList>
    </citation>
    <scope>NUCLEOTIDE SEQUENCE [LARGE SCALE GENOMIC DNA]</scope>
    <source>
        <strain evidence="8">T3246-1</strain>
    </source>
</reference>
<feature type="domain" description="PIN" evidence="6">
    <location>
        <begin position="55"/>
        <end position="153"/>
    </location>
</feature>
<dbReference type="Pfam" id="PF01850">
    <property type="entry name" value="PIN"/>
    <property type="match status" value="1"/>
</dbReference>
<name>A0ABY2E5P8_9MICO</name>
<feature type="region of interest" description="Disordered" evidence="5">
    <location>
        <begin position="1"/>
        <end position="58"/>
    </location>
</feature>
<gene>
    <name evidence="7" type="ORF">EXU48_08470</name>
</gene>
<sequence length="182" mass="19372">MPTSEPSRPTAGCGSSGWPARTDPCSRPRHSRGCARSGRGDRSGREPGARGAHPNERRHAEAVDLLSRPGEDFLTHSVNLAEVLVLAEREGHGEHLADDLAAAGIRSAETEPLRLAGTRVRSGLRMPDSCALSLARAHGVPVATFDGALGRAAVTWVSPPCPDADTGGIRARRRQFRAYRLS</sequence>
<dbReference type="Proteomes" id="UP000504882">
    <property type="component" value="Unassembled WGS sequence"/>
</dbReference>
<keyword evidence="8" id="KW-1185">Reference proteome</keyword>
<keyword evidence="2" id="KW-0479">Metal-binding</keyword>
<dbReference type="CDD" id="cd09854">
    <property type="entry name" value="PIN_VapC-like"/>
    <property type="match status" value="1"/>
</dbReference>
<dbReference type="SUPFAM" id="SSF88723">
    <property type="entry name" value="PIN domain-like"/>
    <property type="match status" value="1"/>
</dbReference>
<dbReference type="InterPro" id="IPR029060">
    <property type="entry name" value="PIN-like_dom_sf"/>
</dbReference>
<organism evidence="7 8">
    <name type="scientific">Occultella glacieicola</name>
    <dbReference type="NCBI Taxonomy" id="2518684"/>
    <lineage>
        <taxon>Bacteria</taxon>
        <taxon>Bacillati</taxon>
        <taxon>Actinomycetota</taxon>
        <taxon>Actinomycetes</taxon>
        <taxon>Micrococcales</taxon>
        <taxon>Ruaniaceae</taxon>
        <taxon>Occultella</taxon>
    </lineage>
</organism>
<feature type="compositionally biased region" description="Basic and acidic residues" evidence="5">
    <location>
        <begin position="38"/>
        <end position="58"/>
    </location>
</feature>
<proteinExistence type="predicted"/>
<comment type="caution">
    <text evidence="7">The sequence shown here is derived from an EMBL/GenBank/DDBJ whole genome shotgun (WGS) entry which is preliminary data.</text>
</comment>
<evidence type="ECO:0000256" key="5">
    <source>
        <dbReference type="SAM" id="MobiDB-lite"/>
    </source>
</evidence>
<evidence type="ECO:0000256" key="2">
    <source>
        <dbReference type="ARBA" id="ARBA00022723"/>
    </source>
</evidence>
<evidence type="ECO:0000313" key="7">
    <source>
        <dbReference type="EMBL" id="TDE94821.1"/>
    </source>
</evidence>
<evidence type="ECO:0000256" key="3">
    <source>
        <dbReference type="ARBA" id="ARBA00022801"/>
    </source>
</evidence>
<protein>
    <submittedName>
        <fullName evidence="7">Type II toxin-antitoxin system VapC family toxin</fullName>
    </submittedName>
</protein>
<keyword evidence="4" id="KW-0460">Magnesium</keyword>